<dbReference type="InterPro" id="IPR011057">
    <property type="entry name" value="Mss4-like_sf"/>
</dbReference>
<evidence type="ECO:0000256" key="2">
    <source>
        <dbReference type="ARBA" id="ARBA00022723"/>
    </source>
</evidence>
<evidence type="ECO:0000256" key="1">
    <source>
        <dbReference type="ARBA" id="ARBA00005495"/>
    </source>
</evidence>
<protein>
    <recommendedName>
        <fullName evidence="4">CENP-V/GFA domain-containing protein</fullName>
    </recommendedName>
</protein>
<dbReference type="Gene3D" id="2.170.150.70">
    <property type="match status" value="1"/>
</dbReference>
<reference evidence="5" key="1">
    <citation type="journal article" date="2020" name="Stud. Mycol.">
        <title>101 Dothideomycetes genomes: a test case for predicting lifestyles and emergence of pathogens.</title>
        <authorList>
            <person name="Haridas S."/>
            <person name="Albert R."/>
            <person name="Binder M."/>
            <person name="Bloem J."/>
            <person name="Labutti K."/>
            <person name="Salamov A."/>
            <person name="Andreopoulos B."/>
            <person name="Baker S."/>
            <person name="Barry K."/>
            <person name="Bills G."/>
            <person name="Bluhm B."/>
            <person name="Cannon C."/>
            <person name="Castanera R."/>
            <person name="Culley D."/>
            <person name="Daum C."/>
            <person name="Ezra D."/>
            <person name="Gonzalez J."/>
            <person name="Henrissat B."/>
            <person name="Kuo A."/>
            <person name="Liang C."/>
            <person name="Lipzen A."/>
            <person name="Lutzoni F."/>
            <person name="Magnuson J."/>
            <person name="Mondo S."/>
            <person name="Nolan M."/>
            <person name="Ohm R."/>
            <person name="Pangilinan J."/>
            <person name="Park H.-J."/>
            <person name="Ramirez L."/>
            <person name="Alfaro M."/>
            <person name="Sun H."/>
            <person name="Tritt A."/>
            <person name="Yoshinaga Y."/>
            <person name="Zwiers L.-H."/>
            <person name="Turgeon B."/>
            <person name="Goodwin S."/>
            <person name="Spatafora J."/>
            <person name="Crous P."/>
            <person name="Grigoriev I."/>
        </authorList>
    </citation>
    <scope>NUCLEOTIDE SEQUENCE</scope>
    <source>
        <strain evidence="5">CBS 125425</strain>
    </source>
</reference>
<feature type="domain" description="CENP-V/GFA" evidence="4">
    <location>
        <begin position="11"/>
        <end position="143"/>
    </location>
</feature>
<organism evidence="5 6">
    <name type="scientific">Polyplosphaeria fusca</name>
    <dbReference type="NCBI Taxonomy" id="682080"/>
    <lineage>
        <taxon>Eukaryota</taxon>
        <taxon>Fungi</taxon>
        <taxon>Dikarya</taxon>
        <taxon>Ascomycota</taxon>
        <taxon>Pezizomycotina</taxon>
        <taxon>Dothideomycetes</taxon>
        <taxon>Pleosporomycetidae</taxon>
        <taxon>Pleosporales</taxon>
        <taxon>Tetraplosphaeriaceae</taxon>
        <taxon>Polyplosphaeria</taxon>
    </lineage>
</organism>
<evidence type="ECO:0000259" key="4">
    <source>
        <dbReference type="PROSITE" id="PS51891"/>
    </source>
</evidence>
<dbReference type="EMBL" id="ML996097">
    <property type="protein sequence ID" value="KAF2741314.1"/>
    <property type="molecule type" value="Genomic_DNA"/>
</dbReference>
<dbReference type="GO" id="GO:0046872">
    <property type="term" value="F:metal ion binding"/>
    <property type="evidence" value="ECO:0007669"/>
    <property type="project" value="UniProtKB-KW"/>
</dbReference>
<gene>
    <name evidence="5" type="ORF">EJ04DRAFT_530376</name>
</gene>
<dbReference type="SUPFAM" id="SSF51316">
    <property type="entry name" value="Mss4-like"/>
    <property type="match status" value="1"/>
</dbReference>
<dbReference type="InterPro" id="IPR052355">
    <property type="entry name" value="CENP-V-like"/>
</dbReference>
<keyword evidence="2" id="KW-0479">Metal-binding</keyword>
<dbReference type="GO" id="GO:0016846">
    <property type="term" value="F:carbon-sulfur lyase activity"/>
    <property type="evidence" value="ECO:0007669"/>
    <property type="project" value="InterPro"/>
</dbReference>
<dbReference type="InterPro" id="IPR006913">
    <property type="entry name" value="CENP-V/GFA"/>
</dbReference>
<accession>A0A9P4V7U5</accession>
<sequence length="198" mass="22803">MSTFNPNRKPYHGSCHCGKTRYICHLELPLRVVHPEAPYDTTRIRKCNCTTCIKTGMFSVRFAYAPDDFVLLSPKDPLEELSNYKCSDMVTNWVFCPTCGVRCIAFAGPKTETVEIDLETWLGKESAGKTTTTVWKMKDQDWDETKGDYFTVNATTLDVGQEGLDLREWHEKGWIVYLDCLDYKEDNRHGRPHRGGQY</sequence>
<comment type="caution">
    <text evidence="5">The sequence shown here is derived from an EMBL/GenBank/DDBJ whole genome shotgun (WGS) entry which is preliminary data.</text>
</comment>
<dbReference type="Proteomes" id="UP000799444">
    <property type="component" value="Unassembled WGS sequence"/>
</dbReference>
<proteinExistence type="inferred from homology"/>
<dbReference type="PROSITE" id="PS51891">
    <property type="entry name" value="CENP_V_GFA"/>
    <property type="match status" value="1"/>
</dbReference>
<comment type="similarity">
    <text evidence="1">Belongs to the Gfa family.</text>
</comment>
<dbReference type="AlphaFoldDB" id="A0A9P4V7U5"/>
<evidence type="ECO:0000256" key="3">
    <source>
        <dbReference type="ARBA" id="ARBA00022833"/>
    </source>
</evidence>
<name>A0A9P4V7U5_9PLEO</name>
<dbReference type="PANTHER" id="PTHR28620:SF1">
    <property type="entry name" value="CENP-V_GFA DOMAIN-CONTAINING PROTEIN"/>
    <property type="match status" value="1"/>
</dbReference>
<keyword evidence="3" id="KW-0862">Zinc</keyword>
<evidence type="ECO:0000313" key="5">
    <source>
        <dbReference type="EMBL" id="KAF2741314.1"/>
    </source>
</evidence>
<keyword evidence="6" id="KW-1185">Reference proteome</keyword>
<dbReference type="PANTHER" id="PTHR28620">
    <property type="entry name" value="CENTROMERE PROTEIN V"/>
    <property type="match status" value="1"/>
</dbReference>
<dbReference type="OrthoDB" id="3930719at2759"/>
<evidence type="ECO:0000313" key="6">
    <source>
        <dbReference type="Proteomes" id="UP000799444"/>
    </source>
</evidence>